<reference evidence="2 3" key="1">
    <citation type="submission" date="2020-06" db="EMBL/GenBank/DDBJ databases">
        <title>Genome mining for natural products.</title>
        <authorList>
            <person name="Zhang B."/>
            <person name="Shi J."/>
            <person name="Ge H."/>
        </authorList>
    </citation>
    <scope>NUCLEOTIDE SEQUENCE [LARGE SCALE GENOMIC DNA]</scope>
    <source>
        <strain evidence="2 3">NA00687</strain>
    </source>
</reference>
<gene>
    <name evidence="2" type="ORF">HUT08_17085</name>
</gene>
<proteinExistence type="predicted"/>
<protein>
    <submittedName>
        <fullName evidence="2">Helix-turn-helix domain-containing protein</fullName>
    </submittedName>
</protein>
<sequence>MSHTHHIHHTHRVLTFAEAFDLPTAVNLPTAARAFAVSPGTAYRLVRQGDFPCPVLRVGGQYRVPTTWLLRSLGIESLPVYAADIEAGATASALLTSTDAEREETL</sequence>
<dbReference type="RefSeq" id="WP_176162688.1">
    <property type="nucleotide sequence ID" value="NZ_CP054929.1"/>
</dbReference>
<feature type="domain" description="Helix-turn-helix" evidence="1">
    <location>
        <begin position="30"/>
        <end position="66"/>
    </location>
</feature>
<organism evidence="2 3">
    <name type="scientific">Streptomyces buecherae</name>
    <dbReference type="NCBI Taxonomy" id="2763006"/>
    <lineage>
        <taxon>Bacteria</taxon>
        <taxon>Bacillati</taxon>
        <taxon>Actinomycetota</taxon>
        <taxon>Actinomycetes</taxon>
        <taxon>Kitasatosporales</taxon>
        <taxon>Streptomycetaceae</taxon>
        <taxon>Streptomyces</taxon>
    </lineage>
</organism>
<evidence type="ECO:0000313" key="2">
    <source>
        <dbReference type="EMBL" id="QKW50964.1"/>
    </source>
</evidence>
<dbReference type="Proteomes" id="UP000509303">
    <property type="component" value="Chromosome"/>
</dbReference>
<evidence type="ECO:0000313" key="3">
    <source>
        <dbReference type="Proteomes" id="UP000509303"/>
    </source>
</evidence>
<evidence type="ECO:0000259" key="1">
    <source>
        <dbReference type="Pfam" id="PF12728"/>
    </source>
</evidence>
<dbReference type="AlphaFoldDB" id="A0A7H8N921"/>
<accession>A0A7H8N921</accession>
<dbReference type="Pfam" id="PF12728">
    <property type="entry name" value="HTH_17"/>
    <property type="match status" value="1"/>
</dbReference>
<name>A0A7H8N921_9ACTN</name>
<keyword evidence="3" id="KW-1185">Reference proteome</keyword>
<dbReference type="EMBL" id="CP054929">
    <property type="protein sequence ID" value="QKW50964.1"/>
    <property type="molecule type" value="Genomic_DNA"/>
</dbReference>
<dbReference type="InterPro" id="IPR041657">
    <property type="entry name" value="HTH_17"/>
</dbReference>